<dbReference type="Proteomes" id="UP000282002">
    <property type="component" value="Chromosome"/>
</dbReference>
<dbReference type="Pfam" id="PF13547">
    <property type="entry name" value="GTA_TIM"/>
    <property type="match status" value="1"/>
</dbReference>
<evidence type="ECO:0000313" key="4">
    <source>
        <dbReference type="EMBL" id="AZL60824.1"/>
    </source>
</evidence>
<dbReference type="InterPro" id="IPR032876">
    <property type="entry name" value="J_dom"/>
</dbReference>
<dbReference type="OrthoDB" id="8445115at2"/>
<evidence type="ECO:0000313" key="5">
    <source>
        <dbReference type="Proteomes" id="UP000282002"/>
    </source>
</evidence>
<dbReference type="InterPro" id="IPR056490">
    <property type="entry name" value="Rcc01698_C"/>
</dbReference>
<reference evidence="4 5" key="1">
    <citation type="submission" date="2018-12" db="EMBL/GenBank/DDBJ databases">
        <title>Complete genome sequencing of Tabrizicola sp. K13M18.</title>
        <authorList>
            <person name="Bae J.-W."/>
        </authorList>
    </citation>
    <scope>NUCLEOTIDE SEQUENCE [LARGE SCALE GENOMIC DNA]</scope>
    <source>
        <strain evidence="4 5">K13M18</strain>
    </source>
</reference>
<sequence>MATLLLSAAGAAVGAGFGGTVLGLSGAVIGRAIGATLGRVIDQRLLGAGTDPVDVGRIDRLRLTGAGEGAAIGQVWGRMRVGGQVIWATDFKETVRRRRAGKGAPPPKVNDYSYSVSLAIGLCEGEILRVGRVWADGNEISPRDLDMRVYSGSEDQLPDPKMEAVEGAGRVPAYRGLAYVVIEDLDLGQFGNRVPQFSFEVARAAQGPAVDQTKKLSGAIRGVALIPGTGEYGLATTPVHYTEGRGRNRTANMHSPSGLTDLSTSLEQLNEELPAVRSVSMVVSWFGNDLRCGSCDVQPKVEQKQFDGVGMPWRAGGITRSAAQEVPKVDGAPIYGGTPSDASVVEAIRAIRAAGKDVVFYPFILMDQLDGNSLTDPWTGMEGQPKLPWRGRITLSVAPGRDGSPDRTAAAAAEVAAFFGAAQPFHFGVSGETVTYSGPAAWGYRRFILHYASLCAAAGGVDAFCIGSEMRSLTQVRGAGDSFPAVEAMRALAADVRSILGPTTKIGYAADWSEYFGLQADGNLYFNLDPLWSDENVDFVGIDNYMPISDWRDGEDHADAAWGSVYDLDYLRSNVSGGEGFDWYYDSPEGALAQKRLPISDGAFDEPWVFRYKDLKSWWSEPHHDRIGGVRSASPTAWVPGSKPIWFTEYGCPAVDKGSNQPNKFTDPKSSESGLPAWSNGRRDDLMQMQYLLAVTSYWSDPAVNPVSPAYGGFMVDLDHAHAWAWDARPFPEFPGQSAVWNDGESYVRGHWLNGRATNQALAAVVAEICAKSGEQATDTKGLFGLVRGFQQSDISSARGVLQPLALAFGFDSTEREARLVFRSRDGRVTAAIDAEDLAVLSDLEGRIETSRAPEAESAGQIRLGFVDAQSNYEVRSVEARFPDEEARGVSQTDLPLALTLSEGQATAQRWLAEARIARDGARFALPKSKLRIGAGDVVNLSGRRYRIDRVEQAEAQVLDAVRVESGVYVGADNDGEAVATRYFQAPVPVLPIFLDLPLLTGDEVPHAPYLAVAGEPWPGSVALWSASQDSGYEINRLVAAAAIIGVTETPLVKASPGVWDRGAPLRIKLTSGDLASADMLAVLNGANAMAIGDGSSANWEVFQFVQAMIVAPDTYELSLRLRGQLGTDGLMPDIWPVGSTVVLMDLALTQIDLPLSARGLARHYRVGLAGRGLDDPNVVLRVESFDGAGLRPYPVAHLRTVATPSGDVLVTWKRRTRIDGDSWQTIEVPLGEEGESYSLRVVQAGEVKANYTLAQPQFVYTLAKQSADGVTGQYQIEVAQLSAQYGPGPFRAIVAPV</sequence>
<dbReference type="SUPFAM" id="SSF51445">
    <property type="entry name" value="(Trans)glycosidases"/>
    <property type="match status" value="1"/>
</dbReference>
<evidence type="ECO:0000259" key="1">
    <source>
        <dbReference type="Pfam" id="PF13547"/>
    </source>
</evidence>
<feature type="domain" description="Tip attachment protein J" evidence="2">
    <location>
        <begin position="794"/>
        <end position="952"/>
    </location>
</feature>
<evidence type="ECO:0000259" key="3">
    <source>
        <dbReference type="Pfam" id="PF23666"/>
    </source>
</evidence>
<proteinExistence type="predicted"/>
<dbReference type="Pfam" id="PF23666">
    <property type="entry name" value="Rcc01698_C"/>
    <property type="match status" value="1"/>
</dbReference>
<dbReference type="EMBL" id="CP034328">
    <property type="protein sequence ID" value="AZL60824.1"/>
    <property type="molecule type" value="Genomic_DNA"/>
</dbReference>
<name>A0A3S8UB40_9RHOB</name>
<dbReference type="Gene3D" id="3.20.20.80">
    <property type="entry name" value="Glycosidases"/>
    <property type="match status" value="1"/>
</dbReference>
<protein>
    <submittedName>
        <fullName evidence="4">Host specificity protein</fullName>
    </submittedName>
</protein>
<dbReference type="InterPro" id="IPR025195">
    <property type="entry name" value="GTA_TIM_dom"/>
</dbReference>
<dbReference type="KEGG" id="taw:EI545_19550"/>
<dbReference type="Pfam" id="PF13550">
    <property type="entry name" value="Phage-tail_3"/>
    <property type="match status" value="1"/>
</dbReference>
<dbReference type="RefSeq" id="WP_125327035.1">
    <property type="nucleotide sequence ID" value="NZ_CP034328.1"/>
</dbReference>
<keyword evidence="5" id="KW-1185">Reference proteome</keyword>
<dbReference type="CDD" id="cd19607">
    <property type="entry name" value="GTA_TIM-barrel-like"/>
    <property type="match status" value="1"/>
</dbReference>
<feature type="domain" description="GTA TIM-barrel-like" evidence="1">
    <location>
        <begin position="442"/>
        <end position="735"/>
    </location>
</feature>
<gene>
    <name evidence="4" type="ORF">EI545_19550</name>
</gene>
<accession>A0A3S8UB40</accession>
<feature type="domain" description="Rcc01698-like C-terminal" evidence="3">
    <location>
        <begin position="1043"/>
        <end position="1143"/>
    </location>
</feature>
<dbReference type="InterPro" id="IPR017853">
    <property type="entry name" value="GH"/>
</dbReference>
<organism evidence="4 5">
    <name type="scientific">Tabrizicola piscis</name>
    <dbReference type="NCBI Taxonomy" id="2494374"/>
    <lineage>
        <taxon>Bacteria</taxon>
        <taxon>Pseudomonadati</taxon>
        <taxon>Pseudomonadota</taxon>
        <taxon>Alphaproteobacteria</taxon>
        <taxon>Rhodobacterales</taxon>
        <taxon>Paracoccaceae</taxon>
        <taxon>Tabrizicola</taxon>
    </lineage>
</organism>
<evidence type="ECO:0000259" key="2">
    <source>
        <dbReference type="Pfam" id="PF13550"/>
    </source>
</evidence>